<name>A0A1U7Z6Q9_NELNU</name>
<keyword evidence="2" id="KW-0732">Signal</keyword>
<dbReference type="Pfam" id="PF06830">
    <property type="entry name" value="Root_cap"/>
    <property type="match status" value="1"/>
</dbReference>
<dbReference type="AlphaFoldDB" id="A0A1U7Z6Q9"/>
<dbReference type="OMA" id="SCASGMH"/>
<dbReference type="Proteomes" id="UP000189703">
    <property type="component" value="Unplaced"/>
</dbReference>
<proteinExistence type="predicted"/>
<evidence type="ECO:0000313" key="3">
    <source>
        <dbReference type="Proteomes" id="UP000189703"/>
    </source>
</evidence>
<dbReference type="STRING" id="4432.A0A1U7Z6Q9"/>
<reference evidence="4" key="1">
    <citation type="submission" date="2025-08" db="UniProtKB">
        <authorList>
            <consortium name="RefSeq"/>
        </authorList>
    </citation>
    <scope>IDENTIFICATION</scope>
</reference>
<accession>A0A1U7Z6Q9</accession>
<keyword evidence="3" id="KW-1185">Reference proteome</keyword>
<dbReference type="InterPro" id="IPR009646">
    <property type="entry name" value="Root_cap"/>
</dbReference>
<gene>
    <name evidence="4" type="primary">LOC104586908</name>
</gene>
<feature type="chain" id="PRO_5043321468" evidence="2">
    <location>
        <begin position="23"/>
        <end position="354"/>
    </location>
</feature>
<dbReference type="RefSeq" id="XP_010242591.1">
    <property type="nucleotide sequence ID" value="XM_010244289.1"/>
</dbReference>
<feature type="region of interest" description="Disordered" evidence="1">
    <location>
        <begin position="28"/>
        <end position="51"/>
    </location>
</feature>
<evidence type="ECO:0000256" key="2">
    <source>
        <dbReference type="SAM" id="SignalP"/>
    </source>
</evidence>
<dbReference type="GeneID" id="104586908"/>
<dbReference type="PANTHER" id="PTHR31656">
    <property type="entry name" value="ROOT CAP DOMAIN-CONTAINING PROTEIN"/>
    <property type="match status" value="1"/>
</dbReference>
<dbReference type="KEGG" id="nnu:104586908"/>
<sequence length="354" mass="38638">MARPMRYLVCVFLILMVVLAEAAPGNGNGRRGNGNGNNNGNGQNNGDGNNSVKKKSVIVKAKCKGSGYPACYNQQFKCPVNCPTSCVVDCVSCKPICSCDIPGAVCQDPRFIGGDGITFYFHGKKDRDFCLVSDSNLHINAHFVGRRNPTLHRDFTWVQAIGVLFDTHQIYVGALKTSTWDDSVDRLALVFNGEPIILPEVEGVKWQPKVAPSVSVTRTRSANAVTVEVERNFKITATVVPITQEESRVHNYGITSEDCFAHLELGFKFYSLSDDVNGVLGQTYRSNYTNRVKISSVMPVIGGVREFSSSSLFSTDCPVARFRRGQLPILVAASEYPDMECGSGISGRGIVCKK</sequence>
<dbReference type="eggNOG" id="ENOG502QUGT">
    <property type="taxonomic scope" value="Eukaryota"/>
</dbReference>
<evidence type="ECO:0000313" key="4">
    <source>
        <dbReference type="RefSeq" id="XP_010242591.1"/>
    </source>
</evidence>
<organism evidence="3 4">
    <name type="scientific">Nelumbo nucifera</name>
    <name type="common">Sacred lotus</name>
    <dbReference type="NCBI Taxonomy" id="4432"/>
    <lineage>
        <taxon>Eukaryota</taxon>
        <taxon>Viridiplantae</taxon>
        <taxon>Streptophyta</taxon>
        <taxon>Embryophyta</taxon>
        <taxon>Tracheophyta</taxon>
        <taxon>Spermatophyta</taxon>
        <taxon>Magnoliopsida</taxon>
        <taxon>Proteales</taxon>
        <taxon>Nelumbonaceae</taxon>
        <taxon>Nelumbo</taxon>
    </lineage>
</organism>
<feature type="compositionally biased region" description="Gly residues" evidence="1">
    <location>
        <begin position="28"/>
        <end position="45"/>
    </location>
</feature>
<protein>
    <submittedName>
        <fullName evidence="4">Uncharacterized protein LOC104586908</fullName>
    </submittedName>
</protein>
<dbReference type="OrthoDB" id="2012132at2759"/>
<feature type="signal peptide" evidence="2">
    <location>
        <begin position="1"/>
        <end position="22"/>
    </location>
</feature>
<evidence type="ECO:0000256" key="1">
    <source>
        <dbReference type="SAM" id="MobiDB-lite"/>
    </source>
</evidence>